<proteinExistence type="predicted"/>
<name>A0AB39MBU7_9ACTN</name>
<reference evidence="1" key="1">
    <citation type="submission" date="2024-07" db="EMBL/GenBank/DDBJ databases">
        <authorList>
            <person name="Yu S.T."/>
        </authorList>
    </citation>
    <scope>NUCLEOTIDE SEQUENCE</scope>
    <source>
        <strain evidence="1">R08</strain>
    </source>
</reference>
<dbReference type="AlphaFoldDB" id="A0AB39MBU7"/>
<dbReference type="EMBL" id="CP163431">
    <property type="protein sequence ID" value="XDQ02561.1"/>
    <property type="molecule type" value="Genomic_DNA"/>
</dbReference>
<protein>
    <submittedName>
        <fullName evidence="1">Uncharacterized protein</fullName>
    </submittedName>
</protein>
<accession>A0AB39MBU7</accession>
<sequence length="42" mass="4538">MTEQTGFTDADFVLSLQSLDLEDDSQTGVIVDSCSSCYLLSC</sequence>
<gene>
    <name evidence="1" type="ORF">AB5J58_21160</name>
</gene>
<dbReference type="RefSeq" id="WP_352113757.1">
    <property type="nucleotide sequence ID" value="NZ_CP163431.1"/>
</dbReference>
<evidence type="ECO:0000313" key="1">
    <source>
        <dbReference type="EMBL" id="XDQ02561.1"/>
    </source>
</evidence>
<organism evidence="1">
    <name type="scientific">Streptomyces sp. R08</name>
    <dbReference type="NCBI Taxonomy" id="3238624"/>
    <lineage>
        <taxon>Bacteria</taxon>
        <taxon>Bacillati</taxon>
        <taxon>Actinomycetota</taxon>
        <taxon>Actinomycetes</taxon>
        <taxon>Kitasatosporales</taxon>
        <taxon>Streptomycetaceae</taxon>
        <taxon>Streptomyces</taxon>
    </lineage>
</organism>